<evidence type="ECO:0000313" key="19">
    <source>
        <dbReference type="Proteomes" id="UP001530400"/>
    </source>
</evidence>
<sequence length="539" mass="57536">MTHPSFFTLLSNRSQSINSLLCVGLDPHKSELAPFLTNNDTTDEDSALCTAAYSFCIHLISTTHPHCIAYKPNAAFFECLGHQGLATLKRVVDYIHQETACVVLLDVKRGDIGSTAEAYAMACYEGLEGEGVTLSPLMGWDSVEPFVTGKYANKGAFILCKTSNPGSNDLLATPISDNNQISLYEKIATLCKEWSQKAASITPSPNTQENEPPRLGLVVGATDPTALSKARAAAGPNIWILAPGVGAQGGDLDAACMAGLNDEGTGMLIPVSRGISRAKDPGLEAKRLKEGINAAREKVLAKRKAVTSDDTSASIAPYQKDFIEFSLEENVLRFGSFVLKSGRTSPYFFNAGLFSSGSALFKLGKAYAASIMASDELVDTNGKVTFDIVFGPAYKGISLGALVCSALYADYGIDSGFAYNRKEAKDHGEGGILVGASIANKRILIVDDVITAGTAIRESFDLLKECNATPVGVSIALDRAEKRSLDDPLSAVQAVARDLEIPVVSIVALPQLQEFLRNSANYGDDVLRQVSEYRSQYGV</sequence>
<dbReference type="NCBIfam" id="TIGR02127">
    <property type="entry name" value="pyrF_sub2"/>
    <property type="match status" value="1"/>
</dbReference>
<keyword evidence="12" id="KW-0210">Decarboxylase</keyword>
<dbReference type="SUPFAM" id="SSF53271">
    <property type="entry name" value="PRTase-like"/>
    <property type="match status" value="1"/>
</dbReference>
<feature type="domain" description="Orotidine 5'-phosphate decarboxylase" evidence="17">
    <location>
        <begin position="20"/>
        <end position="288"/>
    </location>
</feature>
<dbReference type="GO" id="GO:0004588">
    <property type="term" value="F:orotate phosphoribosyltransferase activity"/>
    <property type="evidence" value="ECO:0007669"/>
    <property type="project" value="UniProtKB-EC"/>
</dbReference>
<evidence type="ECO:0000256" key="15">
    <source>
        <dbReference type="ARBA" id="ARBA00033428"/>
    </source>
</evidence>
<dbReference type="NCBIfam" id="TIGR00336">
    <property type="entry name" value="pyrE"/>
    <property type="match status" value="1"/>
</dbReference>
<dbReference type="CDD" id="cd04725">
    <property type="entry name" value="OMP_decarboxylase_like"/>
    <property type="match status" value="1"/>
</dbReference>
<evidence type="ECO:0000256" key="6">
    <source>
        <dbReference type="ARBA" id="ARBA00011738"/>
    </source>
</evidence>
<dbReference type="InterPro" id="IPR029057">
    <property type="entry name" value="PRTase-like"/>
</dbReference>
<comment type="pathway">
    <text evidence="2">Pyrimidine metabolism; UMP biosynthesis via de novo pathway; UMP from orotate: step 2/2.</text>
</comment>
<evidence type="ECO:0000256" key="7">
    <source>
        <dbReference type="ARBA" id="ARBA00011971"/>
    </source>
</evidence>
<keyword evidence="19" id="KW-1185">Reference proteome</keyword>
<dbReference type="InterPro" id="IPR018089">
    <property type="entry name" value="OMPdecase_AS"/>
</dbReference>
<dbReference type="FunFam" id="3.40.50.2020:FF:000008">
    <property type="entry name" value="Orotate phosphoribosyltransferase"/>
    <property type="match status" value="1"/>
</dbReference>
<comment type="pathway">
    <text evidence="3">Pyrimidine metabolism; UMP biosynthesis via de novo pathway; UMP from orotate: step 1/2.</text>
</comment>
<dbReference type="PANTHER" id="PTHR43375">
    <property type="entry name" value="OROTIDINE 5'-PHOSPHATE DECARBOXYLASE"/>
    <property type="match status" value="1"/>
</dbReference>
<dbReference type="GO" id="GO:0006221">
    <property type="term" value="P:pyrimidine nucleotide biosynthetic process"/>
    <property type="evidence" value="ECO:0007669"/>
    <property type="project" value="UniProtKB-KW"/>
</dbReference>
<dbReference type="Gene3D" id="3.40.50.2020">
    <property type="match status" value="1"/>
</dbReference>
<dbReference type="SUPFAM" id="SSF51366">
    <property type="entry name" value="Ribulose-phoshate binding barrel"/>
    <property type="match status" value="1"/>
</dbReference>
<keyword evidence="10" id="KW-0328">Glycosyltransferase</keyword>
<dbReference type="HAMAP" id="MF_01208">
    <property type="entry name" value="PyrE"/>
    <property type="match status" value="1"/>
</dbReference>
<keyword evidence="14" id="KW-0456">Lyase</keyword>
<dbReference type="PROSITE" id="PS00156">
    <property type="entry name" value="OMPDECASE"/>
    <property type="match status" value="1"/>
</dbReference>
<dbReference type="GO" id="GO:0006207">
    <property type="term" value="P:'de novo' pyrimidine nucleobase biosynthetic process"/>
    <property type="evidence" value="ECO:0007669"/>
    <property type="project" value="UniProtKB-ARBA"/>
</dbReference>
<evidence type="ECO:0000259" key="17">
    <source>
        <dbReference type="SMART" id="SM00934"/>
    </source>
</evidence>
<dbReference type="InterPro" id="IPR004467">
    <property type="entry name" value="Or_phspho_trans_dom"/>
</dbReference>
<accession>A0ABD3QWU0</accession>
<evidence type="ECO:0000256" key="16">
    <source>
        <dbReference type="ARBA" id="ARBA00049157"/>
    </source>
</evidence>
<keyword evidence="13" id="KW-0665">Pyrimidine biosynthesis</keyword>
<evidence type="ECO:0000256" key="12">
    <source>
        <dbReference type="ARBA" id="ARBA00022793"/>
    </source>
</evidence>
<dbReference type="GO" id="GO:0004590">
    <property type="term" value="F:orotidine-5'-phosphate decarboxylase activity"/>
    <property type="evidence" value="ECO:0007669"/>
    <property type="project" value="UniProtKB-EC"/>
</dbReference>
<dbReference type="AlphaFoldDB" id="A0ABD3QWU0"/>
<dbReference type="Pfam" id="PF00215">
    <property type="entry name" value="OMPdecase"/>
    <property type="match status" value="1"/>
</dbReference>
<comment type="catalytic activity">
    <reaction evidence="16">
        <text>orotidine 5'-phosphate + H(+) = UMP + CO2</text>
        <dbReference type="Rhea" id="RHEA:11596"/>
        <dbReference type="ChEBI" id="CHEBI:15378"/>
        <dbReference type="ChEBI" id="CHEBI:16526"/>
        <dbReference type="ChEBI" id="CHEBI:57538"/>
        <dbReference type="ChEBI" id="CHEBI:57865"/>
        <dbReference type="EC" id="4.1.1.23"/>
    </reaction>
</comment>
<dbReference type="InterPro" id="IPR011060">
    <property type="entry name" value="RibuloseP-bd_barrel"/>
</dbReference>
<proteinExistence type="inferred from homology"/>
<evidence type="ECO:0000256" key="1">
    <source>
        <dbReference type="ARBA" id="ARBA00003769"/>
    </source>
</evidence>
<dbReference type="SMART" id="SM00934">
    <property type="entry name" value="OMPdecase"/>
    <property type="match status" value="1"/>
</dbReference>
<dbReference type="Pfam" id="PF00156">
    <property type="entry name" value="Pribosyltran"/>
    <property type="match status" value="1"/>
</dbReference>
<evidence type="ECO:0000256" key="14">
    <source>
        <dbReference type="ARBA" id="ARBA00023239"/>
    </source>
</evidence>
<organism evidence="18 19">
    <name type="scientific">Cyclotella atomus</name>
    <dbReference type="NCBI Taxonomy" id="382360"/>
    <lineage>
        <taxon>Eukaryota</taxon>
        <taxon>Sar</taxon>
        <taxon>Stramenopiles</taxon>
        <taxon>Ochrophyta</taxon>
        <taxon>Bacillariophyta</taxon>
        <taxon>Coscinodiscophyceae</taxon>
        <taxon>Thalassiosirophycidae</taxon>
        <taxon>Stephanodiscales</taxon>
        <taxon>Stephanodiscaceae</taxon>
        <taxon>Cyclotella</taxon>
    </lineage>
</organism>
<dbReference type="InterPro" id="IPR011995">
    <property type="entry name" value="OMPdecase_type-2"/>
</dbReference>
<protein>
    <recommendedName>
        <fullName evidence="9">Orotidine 5'-phosphate decarboxylase</fullName>
        <ecNumber evidence="7">2.4.2.10</ecNumber>
        <ecNumber evidence="8">4.1.1.23</ecNumber>
    </recommendedName>
    <alternativeName>
        <fullName evidence="15">OMP decarboxylase</fullName>
    </alternativeName>
</protein>
<evidence type="ECO:0000256" key="10">
    <source>
        <dbReference type="ARBA" id="ARBA00022676"/>
    </source>
</evidence>
<comment type="similarity">
    <text evidence="4">Belongs to the purine/pyrimidine phosphoribosyltransferase family. PyrE subfamily.</text>
</comment>
<evidence type="ECO:0000256" key="2">
    <source>
        <dbReference type="ARBA" id="ARBA00004861"/>
    </source>
</evidence>
<comment type="caution">
    <text evidence="18">The sequence shown here is derived from an EMBL/GenBank/DDBJ whole genome shotgun (WGS) entry which is preliminary data.</text>
</comment>
<evidence type="ECO:0000256" key="11">
    <source>
        <dbReference type="ARBA" id="ARBA00022679"/>
    </source>
</evidence>
<dbReference type="InterPro" id="IPR023031">
    <property type="entry name" value="OPRT"/>
</dbReference>
<gene>
    <name evidence="18" type="ORF">ACHAWO_012059</name>
</gene>
<dbReference type="CDD" id="cd06223">
    <property type="entry name" value="PRTases_typeI"/>
    <property type="match status" value="1"/>
</dbReference>
<keyword evidence="11" id="KW-0808">Transferase</keyword>
<comment type="function">
    <text evidence="1">Catalyzes the transfer of a ribosyl phosphate group from 5-phosphoribose 1-diphosphate to orotate, leading to the formation of orotidine monophosphate (OMP).</text>
</comment>
<evidence type="ECO:0000256" key="13">
    <source>
        <dbReference type="ARBA" id="ARBA00022975"/>
    </source>
</evidence>
<dbReference type="Gene3D" id="3.20.20.70">
    <property type="entry name" value="Aldolase class I"/>
    <property type="match status" value="1"/>
</dbReference>
<evidence type="ECO:0000256" key="4">
    <source>
        <dbReference type="ARBA" id="ARBA00006340"/>
    </source>
</evidence>
<reference evidence="18 19" key="1">
    <citation type="submission" date="2024-10" db="EMBL/GenBank/DDBJ databases">
        <title>Updated reference genomes for cyclostephanoid diatoms.</title>
        <authorList>
            <person name="Roberts W.R."/>
            <person name="Alverson A.J."/>
        </authorList>
    </citation>
    <scope>NUCLEOTIDE SEQUENCE [LARGE SCALE GENOMIC DNA]</scope>
    <source>
        <strain evidence="18 19">AJA010-31</strain>
    </source>
</reference>
<comment type="subunit">
    <text evidence="6">Homodimer.</text>
</comment>
<dbReference type="EC" id="4.1.1.23" evidence="8"/>
<evidence type="ECO:0000256" key="9">
    <source>
        <dbReference type="ARBA" id="ARBA00021923"/>
    </source>
</evidence>
<name>A0ABD3QWU0_9STRA</name>
<dbReference type="EC" id="2.4.2.10" evidence="7"/>
<dbReference type="Proteomes" id="UP001530400">
    <property type="component" value="Unassembled WGS sequence"/>
</dbReference>
<dbReference type="PANTHER" id="PTHR43375:SF1">
    <property type="entry name" value="OROTIDINE 5'-PHOSPHATE DECARBOXYLASE"/>
    <property type="match status" value="1"/>
</dbReference>
<comment type="similarity">
    <text evidence="5">Belongs to the OMP decarboxylase family. Type 2 subfamily.</text>
</comment>
<dbReference type="EMBL" id="JALLPJ020000044">
    <property type="protein sequence ID" value="KAL3804301.1"/>
    <property type="molecule type" value="Genomic_DNA"/>
</dbReference>
<evidence type="ECO:0000313" key="18">
    <source>
        <dbReference type="EMBL" id="KAL3804301.1"/>
    </source>
</evidence>
<dbReference type="InterPro" id="IPR013785">
    <property type="entry name" value="Aldolase_TIM"/>
</dbReference>
<dbReference type="InterPro" id="IPR001754">
    <property type="entry name" value="OMPdeCOase_dom"/>
</dbReference>
<evidence type="ECO:0000256" key="8">
    <source>
        <dbReference type="ARBA" id="ARBA00012321"/>
    </source>
</evidence>
<evidence type="ECO:0000256" key="5">
    <source>
        <dbReference type="ARBA" id="ARBA00008847"/>
    </source>
</evidence>
<evidence type="ECO:0000256" key="3">
    <source>
        <dbReference type="ARBA" id="ARBA00004889"/>
    </source>
</evidence>
<dbReference type="InterPro" id="IPR000836">
    <property type="entry name" value="PRTase_dom"/>
</dbReference>